<dbReference type="Proteomes" id="UP000239549">
    <property type="component" value="Unassembled WGS sequence"/>
</dbReference>
<dbReference type="PANTHER" id="PTHR46797">
    <property type="entry name" value="HTH-TYPE TRANSCRIPTIONAL REGULATOR"/>
    <property type="match status" value="1"/>
</dbReference>
<keyword evidence="4" id="KW-1185">Reference proteome</keyword>
<dbReference type="GO" id="GO:0005829">
    <property type="term" value="C:cytosol"/>
    <property type="evidence" value="ECO:0007669"/>
    <property type="project" value="TreeGrafter"/>
</dbReference>
<name>A0A2L2X9I7_9FIRM</name>
<evidence type="ECO:0000259" key="2">
    <source>
        <dbReference type="PROSITE" id="PS50943"/>
    </source>
</evidence>
<dbReference type="InterPro" id="IPR010982">
    <property type="entry name" value="Lambda_DNA-bd_dom_sf"/>
</dbReference>
<dbReference type="PROSITE" id="PS50943">
    <property type="entry name" value="HTH_CROC1"/>
    <property type="match status" value="1"/>
</dbReference>
<dbReference type="AlphaFoldDB" id="A0A2L2X9I7"/>
<dbReference type="GO" id="GO:0003677">
    <property type="term" value="F:DNA binding"/>
    <property type="evidence" value="ECO:0007669"/>
    <property type="project" value="UniProtKB-KW"/>
</dbReference>
<dbReference type="GO" id="GO:0003700">
    <property type="term" value="F:DNA-binding transcription factor activity"/>
    <property type="evidence" value="ECO:0007669"/>
    <property type="project" value="TreeGrafter"/>
</dbReference>
<feature type="domain" description="HTH cro/C1-type" evidence="2">
    <location>
        <begin position="15"/>
        <end position="68"/>
    </location>
</feature>
<evidence type="ECO:0000313" key="3">
    <source>
        <dbReference type="EMBL" id="GBF32604.1"/>
    </source>
</evidence>
<proteinExistence type="predicted"/>
<dbReference type="Gene3D" id="1.10.260.40">
    <property type="entry name" value="lambda repressor-like DNA-binding domains"/>
    <property type="match status" value="1"/>
</dbReference>
<keyword evidence="1" id="KW-0238">DNA-binding</keyword>
<sequence length="234" mass="27060">MSEHPKQPCDFGIILKSIRESRMMTQKDLAEQAGIAQSHLNKIEKGNRMPSDQVLYKLAEALMAPDLFISAGRMIPTKFEEMYPKPKGIEPVEYPTFFNNLANFYHTTYKSAFYNEMEIEDKIKDHERLIDSLEKILLSSSEHDTEIKISTMQNIINNYCEIVKYFWNLKVAAIDLGKALGKKQSIDEIINEFNKYLNTNLVDFLVQFTNLNPTDADIIADIIQTRKNRQKEPS</sequence>
<reference evidence="4" key="1">
    <citation type="submission" date="2018-02" db="EMBL/GenBank/DDBJ databases">
        <title>Genome sequence of Desulfocucumis palustris strain NAW-5.</title>
        <authorList>
            <person name="Watanabe M."/>
            <person name="Kojima H."/>
            <person name="Fukui M."/>
        </authorList>
    </citation>
    <scope>NUCLEOTIDE SEQUENCE [LARGE SCALE GENOMIC DNA]</scope>
    <source>
        <strain evidence="4">NAW-5</strain>
    </source>
</reference>
<protein>
    <recommendedName>
        <fullName evidence="2">HTH cro/C1-type domain-containing protein</fullName>
    </recommendedName>
</protein>
<dbReference type="RefSeq" id="WP_104371112.1">
    <property type="nucleotide sequence ID" value="NZ_BFAV01000045.1"/>
</dbReference>
<dbReference type="PANTHER" id="PTHR46797:SF1">
    <property type="entry name" value="METHYLPHOSPHONATE SYNTHASE"/>
    <property type="match status" value="1"/>
</dbReference>
<dbReference type="SUPFAM" id="SSF47413">
    <property type="entry name" value="lambda repressor-like DNA-binding domains"/>
    <property type="match status" value="1"/>
</dbReference>
<evidence type="ECO:0000256" key="1">
    <source>
        <dbReference type="ARBA" id="ARBA00023125"/>
    </source>
</evidence>
<comment type="caution">
    <text evidence="3">The sequence shown here is derived from an EMBL/GenBank/DDBJ whole genome shotgun (WGS) entry which is preliminary data.</text>
</comment>
<dbReference type="OrthoDB" id="3035529at2"/>
<dbReference type="InterPro" id="IPR001387">
    <property type="entry name" value="Cro/C1-type_HTH"/>
</dbReference>
<dbReference type="Pfam" id="PF01381">
    <property type="entry name" value="HTH_3"/>
    <property type="match status" value="1"/>
</dbReference>
<dbReference type="EMBL" id="BFAV01000045">
    <property type="protein sequence ID" value="GBF32604.1"/>
    <property type="molecule type" value="Genomic_DNA"/>
</dbReference>
<evidence type="ECO:0000313" key="4">
    <source>
        <dbReference type="Proteomes" id="UP000239549"/>
    </source>
</evidence>
<dbReference type="CDD" id="cd00093">
    <property type="entry name" value="HTH_XRE"/>
    <property type="match status" value="1"/>
</dbReference>
<dbReference type="SMART" id="SM00530">
    <property type="entry name" value="HTH_XRE"/>
    <property type="match status" value="1"/>
</dbReference>
<accession>A0A2L2X9I7</accession>
<gene>
    <name evidence="3" type="ORF">DCCM_0800</name>
</gene>
<dbReference type="InterPro" id="IPR050807">
    <property type="entry name" value="TransReg_Diox_bact_type"/>
</dbReference>
<organism evidence="3 4">
    <name type="scientific">Desulfocucumis palustris</name>
    <dbReference type="NCBI Taxonomy" id="1898651"/>
    <lineage>
        <taxon>Bacteria</taxon>
        <taxon>Bacillati</taxon>
        <taxon>Bacillota</taxon>
        <taxon>Clostridia</taxon>
        <taxon>Eubacteriales</taxon>
        <taxon>Desulfocucumaceae</taxon>
        <taxon>Desulfocucumis</taxon>
    </lineage>
</organism>